<protein>
    <recommendedName>
        <fullName evidence="4">Lipoprotein</fullName>
    </recommendedName>
</protein>
<accession>A0A840DAK6</accession>
<feature type="signal peptide" evidence="1">
    <location>
        <begin position="1"/>
        <end position="24"/>
    </location>
</feature>
<organism evidence="2 3">
    <name type="scientific">Bacteroides reticulotermitis</name>
    <dbReference type="NCBI Taxonomy" id="1133319"/>
    <lineage>
        <taxon>Bacteria</taxon>
        <taxon>Pseudomonadati</taxon>
        <taxon>Bacteroidota</taxon>
        <taxon>Bacteroidia</taxon>
        <taxon>Bacteroidales</taxon>
        <taxon>Bacteroidaceae</taxon>
        <taxon>Bacteroides</taxon>
    </lineage>
</organism>
<evidence type="ECO:0000313" key="2">
    <source>
        <dbReference type="EMBL" id="MBB4046464.1"/>
    </source>
</evidence>
<dbReference type="PROSITE" id="PS51257">
    <property type="entry name" value="PROKAR_LIPOPROTEIN"/>
    <property type="match status" value="1"/>
</dbReference>
<dbReference type="RefSeq" id="WP_044165823.1">
    <property type="nucleotide sequence ID" value="NZ_JACIER010000042.1"/>
</dbReference>
<dbReference type="EMBL" id="JACIER010000042">
    <property type="protein sequence ID" value="MBB4046464.1"/>
    <property type="molecule type" value="Genomic_DNA"/>
</dbReference>
<gene>
    <name evidence="2" type="ORF">GGR06_004301</name>
</gene>
<dbReference type="AlphaFoldDB" id="A0A840DAK6"/>
<evidence type="ECO:0000256" key="1">
    <source>
        <dbReference type="SAM" id="SignalP"/>
    </source>
</evidence>
<comment type="caution">
    <text evidence="2">The sequence shown here is derived from an EMBL/GenBank/DDBJ whole genome shotgun (WGS) entry which is preliminary data.</text>
</comment>
<dbReference type="Proteomes" id="UP000560658">
    <property type="component" value="Unassembled WGS sequence"/>
</dbReference>
<sequence length="171" mass="19002">MRKYLNFGVLVMVLMTLCVGFSSCSDDDDENSGGGNNNFSPSAELYVDGVSKKINLIRTFYESSRGIGDFEITIGSEEIAFTITLNSLEVVELGKNYDLKNENAYFILQTTDGNFNFKSASIFYLVYFDLEKEEMTIEFNGTVSGKGGDHNVKGKVSTRFKKSNGTIDHTL</sequence>
<name>A0A840DAK6_9BACE</name>
<keyword evidence="1" id="KW-0732">Signal</keyword>
<feature type="chain" id="PRO_5032333210" description="Lipoprotein" evidence="1">
    <location>
        <begin position="25"/>
        <end position="171"/>
    </location>
</feature>
<reference evidence="2" key="1">
    <citation type="submission" date="2020-08" db="EMBL/GenBank/DDBJ databases">
        <title>Genomic Encyclopedia of Type Strains, Phase IV (KMG-IV): sequencing the most valuable type-strain genomes for metagenomic binning, comparative biology and taxonomic classification.</title>
        <authorList>
            <person name="Goeker M."/>
        </authorList>
    </citation>
    <scope>NUCLEOTIDE SEQUENCE [LARGE SCALE GENOMIC DNA]</scope>
    <source>
        <strain evidence="2">DSM 105720</strain>
    </source>
</reference>
<proteinExistence type="predicted"/>
<keyword evidence="3" id="KW-1185">Reference proteome</keyword>
<evidence type="ECO:0008006" key="4">
    <source>
        <dbReference type="Google" id="ProtNLM"/>
    </source>
</evidence>
<evidence type="ECO:0000313" key="3">
    <source>
        <dbReference type="Proteomes" id="UP000560658"/>
    </source>
</evidence>